<evidence type="ECO:0000259" key="10">
    <source>
        <dbReference type="PROSITE" id="PS50975"/>
    </source>
</evidence>
<dbReference type="GO" id="GO:0005524">
    <property type="term" value="F:ATP binding"/>
    <property type="evidence" value="ECO:0007669"/>
    <property type="project" value="UniProtKB-UniRule"/>
</dbReference>
<keyword evidence="4 9" id="KW-0547">Nucleotide-binding</keyword>
<dbReference type="eggNOG" id="COG0299">
    <property type="taxonomic scope" value="Bacteria"/>
</dbReference>
<proteinExistence type="inferred from homology"/>
<evidence type="ECO:0000313" key="12">
    <source>
        <dbReference type="Proteomes" id="UP000007939"/>
    </source>
</evidence>
<dbReference type="EMBL" id="CP002659">
    <property type="protein sequence ID" value="AEC02087.1"/>
    <property type="molecule type" value="Genomic_DNA"/>
</dbReference>
<feature type="active site" description="Proton donor" evidence="8">
    <location>
        <position position="557"/>
    </location>
</feature>
<feature type="domain" description="ATP-grasp" evidence="10">
    <location>
        <begin position="121"/>
        <end position="330"/>
    </location>
</feature>
<dbReference type="eggNOG" id="COG0151">
    <property type="taxonomic scope" value="Bacteria"/>
</dbReference>
<dbReference type="RefSeq" id="WP_013739483.1">
    <property type="nucleotide sequence ID" value="NC_015436.1"/>
</dbReference>
<dbReference type="InterPro" id="IPR011761">
    <property type="entry name" value="ATP-grasp"/>
</dbReference>
<evidence type="ECO:0000256" key="5">
    <source>
        <dbReference type="ARBA" id="ARBA00022755"/>
    </source>
</evidence>
<comment type="function">
    <text evidence="8">Catalyzes the transfer of a formyl group from 10-formyltetrahydrofolate to 5-phospho-ribosyl-glycinamide (GAR), producing 5-phospho-ribosyl-N-formylglycinamide (FGAR) and tetrahydrofolate.</text>
</comment>
<dbReference type="InterPro" id="IPR011054">
    <property type="entry name" value="Rudment_hybrid_motif"/>
</dbReference>
<comment type="similarity">
    <text evidence="7">Belongs to the GARS family.</text>
</comment>
<dbReference type="GO" id="GO:0004644">
    <property type="term" value="F:phosphoribosylglycinamide formyltransferase activity"/>
    <property type="evidence" value="ECO:0007669"/>
    <property type="project" value="UniProtKB-UniRule"/>
</dbReference>
<evidence type="ECO:0000256" key="2">
    <source>
        <dbReference type="ARBA" id="ARBA00022598"/>
    </source>
</evidence>
<comment type="caution">
    <text evidence="8">Lacks conserved residue(s) required for the propagation of feature annotation.</text>
</comment>
<dbReference type="InterPro" id="IPR036477">
    <property type="entry name" value="Formyl_transf_N_sf"/>
</dbReference>
<dbReference type="InterPro" id="IPR020562">
    <property type="entry name" value="PRibGlycinamide_synth_N"/>
</dbReference>
<dbReference type="Pfam" id="PF01071">
    <property type="entry name" value="GARS_A"/>
    <property type="match status" value="1"/>
</dbReference>
<evidence type="ECO:0000256" key="4">
    <source>
        <dbReference type="ARBA" id="ARBA00022741"/>
    </source>
</evidence>
<dbReference type="NCBIfam" id="TIGR00877">
    <property type="entry name" value="purD"/>
    <property type="match status" value="1"/>
</dbReference>
<dbReference type="Proteomes" id="UP000007939">
    <property type="component" value="Chromosome"/>
</dbReference>
<keyword evidence="5 8" id="KW-0658">Purine biosynthesis</keyword>
<dbReference type="InterPro" id="IPR020561">
    <property type="entry name" value="PRibGlycinamid_synth_ATP-grasp"/>
</dbReference>
<dbReference type="Gene3D" id="3.40.50.170">
    <property type="entry name" value="Formyl transferase, N-terminal domain"/>
    <property type="match status" value="1"/>
</dbReference>
<sequence length="658" mass="70909">MELHNIIVVGSGAREHAIALAIYRSLEKKRNGKLHCFGSTYNPGIGRLCSAIGGSYAAGVITDGQAVLSFARSIEATMAVIGPEAPLETRVADVLRRAGIPTFGPGASCARIETSKSFAREFLSVRLPQHSPRHYVVSSLDEARAAMEELDGFFVVKADGLAGGKGVKVSQEHLHGIDEALDFCAQLLKNSGRPFVIEEKLYGEEFSLMSITDGETCYHLPAIQDHKRAYDGDTGPNTGGMGSYSCADGSLPFLSPDDIAHARACNEVVMTQLGEVCGEPYRGVLYGGFMAVSDGVKIIEYNARFGDPEALNLLTLLQSDAVELFHAAATGRLKNIAPPVFAPLSSVCLYAVPSLYPIASEKGRTISIGDMDDDVTLFLGSIDETSDGSLVTAGSRTAAVTALAPHLQDAREKAIYNLGKIEGPLRHRSDIGTEALLEKRIRHMNLLRRPIRLGILGSTRGTDLKALYSFIEDGSLNAEVTVVVSDKKNSGILELARSHGTPAHAVSAKGLTRQEHEKAISLIMEEAGADIIILIGYMRIVTRCFCESWKDRLLNVHPSLLPDFAGGMDTDVHEEVLRRYQRTGNDQTGCTVHLVTPAVDGGPIVLQKKYSIKPSDTPTTLKAAIQKLEGEALKEAITYFHRTGGSDWDGAQHTGINR</sequence>
<dbReference type="HAMAP" id="MF_01930">
    <property type="entry name" value="PurN"/>
    <property type="match status" value="1"/>
</dbReference>
<keyword evidence="2 11" id="KW-0436">Ligase</keyword>
<evidence type="ECO:0000256" key="7">
    <source>
        <dbReference type="ARBA" id="ARBA00038345"/>
    </source>
</evidence>
<feature type="binding site" evidence="8">
    <location>
        <position position="513"/>
    </location>
    <ligand>
        <name>(6R)-10-formyltetrahydrofolate</name>
        <dbReference type="ChEBI" id="CHEBI:195366"/>
    </ligand>
</feature>
<evidence type="ECO:0000256" key="8">
    <source>
        <dbReference type="HAMAP-Rule" id="MF_01930"/>
    </source>
</evidence>
<dbReference type="GO" id="GO:0004637">
    <property type="term" value="F:phosphoribosylamine-glycine ligase activity"/>
    <property type="evidence" value="ECO:0007669"/>
    <property type="project" value="InterPro"/>
</dbReference>
<dbReference type="SMART" id="SM01210">
    <property type="entry name" value="GARS_C"/>
    <property type="match status" value="1"/>
</dbReference>
<evidence type="ECO:0000313" key="11">
    <source>
        <dbReference type="EMBL" id="AEC02087.1"/>
    </source>
</evidence>
<comment type="similarity">
    <text evidence="8">Belongs to the GART family.</text>
</comment>
<dbReference type="PANTHER" id="PTHR43472:SF1">
    <property type="entry name" value="PHOSPHORIBOSYLAMINE--GLYCINE LIGASE, CHLOROPLASTIC"/>
    <property type="match status" value="1"/>
</dbReference>
<comment type="catalytic activity">
    <reaction evidence="8">
        <text>N(1)-(5-phospho-beta-D-ribosyl)glycinamide + (6R)-10-formyltetrahydrofolate = N(2)-formyl-N(1)-(5-phospho-beta-D-ribosyl)glycinamide + (6S)-5,6,7,8-tetrahydrofolate + H(+)</text>
        <dbReference type="Rhea" id="RHEA:15053"/>
        <dbReference type="ChEBI" id="CHEBI:15378"/>
        <dbReference type="ChEBI" id="CHEBI:57453"/>
        <dbReference type="ChEBI" id="CHEBI:143788"/>
        <dbReference type="ChEBI" id="CHEBI:147286"/>
        <dbReference type="ChEBI" id="CHEBI:195366"/>
        <dbReference type="EC" id="2.1.2.2"/>
    </reaction>
</comment>
<dbReference type="Gene3D" id="3.40.50.20">
    <property type="match status" value="1"/>
</dbReference>
<dbReference type="Pfam" id="PF02844">
    <property type="entry name" value="GARS_N"/>
    <property type="match status" value="1"/>
</dbReference>
<organism evidence="11 12">
    <name type="scientific">Parasphaerochaeta coccoides (strain ATCC BAA-1237 / DSM 17374 / SPN1)</name>
    <name type="common">Sphaerochaeta coccoides</name>
    <dbReference type="NCBI Taxonomy" id="760011"/>
    <lineage>
        <taxon>Bacteria</taxon>
        <taxon>Pseudomonadati</taxon>
        <taxon>Spirochaetota</taxon>
        <taxon>Spirochaetia</taxon>
        <taxon>Spirochaetales</taxon>
        <taxon>Sphaerochaetaceae</taxon>
        <taxon>Parasphaerochaeta</taxon>
    </lineage>
</organism>
<dbReference type="GO" id="GO:0009113">
    <property type="term" value="P:purine nucleobase biosynthetic process"/>
    <property type="evidence" value="ECO:0007669"/>
    <property type="project" value="InterPro"/>
</dbReference>
<dbReference type="InterPro" id="IPR020560">
    <property type="entry name" value="PRibGlycinamide_synth_C-dom"/>
</dbReference>
<dbReference type="Pfam" id="PF02843">
    <property type="entry name" value="GARS_C"/>
    <property type="match status" value="1"/>
</dbReference>
<evidence type="ECO:0000256" key="6">
    <source>
        <dbReference type="ARBA" id="ARBA00022840"/>
    </source>
</evidence>
<reference evidence="11 12" key="2">
    <citation type="journal article" date="2012" name="Stand. Genomic Sci.">
        <title>Complete genome sequence of the termite hindgut bacterium Spirochaeta coccoides type strain (SPN1(T)), reclassification in the genus Sphaerochaeta as Sphaerochaeta coccoides comb. nov. and emendations of the family Spirochaetaceae and the genus Sphaerochaeta.</title>
        <authorList>
            <person name="Abt B."/>
            <person name="Han C."/>
            <person name="Scheuner C."/>
            <person name="Lu M."/>
            <person name="Lapidus A."/>
            <person name="Nolan M."/>
            <person name="Lucas S."/>
            <person name="Hammon N."/>
            <person name="Deshpande S."/>
            <person name="Cheng J.F."/>
            <person name="Tapia R."/>
            <person name="Goodwin L.A."/>
            <person name="Pitluck S."/>
            <person name="Liolios K."/>
            <person name="Pagani I."/>
            <person name="Ivanova N."/>
            <person name="Mavromatis K."/>
            <person name="Mikhailova N."/>
            <person name="Huntemann M."/>
            <person name="Pati A."/>
            <person name="Chen A."/>
            <person name="Palaniappan K."/>
            <person name="Land M."/>
            <person name="Hauser L."/>
            <person name="Brambilla E.M."/>
            <person name="Rohde M."/>
            <person name="Spring S."/>
            <person name="Gronow S."/>
            <person name="Goker M."/>
            <person name="Woyke T."/>
            <person name="Bristow J."/>
            <person name="Eisen J.A."/>
            <person name="Markowitz V."/>
            <person name="Hugenholtz P."/>
            <person name="Kyrpides N.C."/>
            <person name="Klenk H.P."/>
            <person name="Detter J.C."/>
        </authorList>
    </citation>
    <scope>NUCLEOTIDE SEQUENCE [LARGE SCALE GENOMIC DNA]</scope>
    <source>
        <strain evidence="12">ATCC BAA-1237 / DSM 17374 / SPN1</strain>
    </source>
</reference>
<dbReference type="GO" id="GO:0006189">
    <property type="term" value="P:'de novo' IMP biosynthetic process"/>
    <property type="evidence" value="ECO:0007669"/>
    <property type="project" value="UniProtKB-UniRule"/>
</dbReference>
<dbReference type="SMART" id="SM01209">
    <property type="entry name" value="GARS_A"/>
    <property type="match status" value="1"/>
</dbReference>
<feature type="binding site" evidence="8">
    <location>
        <begin position="538"/>
        <end position="541"/>
    </location>
    <ligand>
        <name>(6R)-10-formyltetrahydrofolate</name>
        <dbReference type="ChEBI" id="CHEBI:195366"/>
    </ligand>
</feature>
<dbReference type="SUPFAM" id="SSF52440">
    <property type="entry name" value="PreATP-grasp domain"/>
    <property type="match status" value="1"/>
</dbReference>
<dbReference type="InterPro" id="IPR016185">
    <property type="entry name" value="PreATP-grasp_dom_sf"/>
</dbReference>
<name>F4GHX4_PARC1</name>
<dbReference type="EC" id="2.1.2.2" evidence="8"/>
<dbReference type="UniPathway" id="UPA00074">
    <property type="reaction ID" value="UER00125"/>
</dbReference>
<protein>
    <recommendedName>
        <fullName evidence="8">Phosphoribosylglycinamide formyltransferase</fullName>
        <ecNumber evidence="8">2.1.2.2</ecNumber>
    </recommendedName>
    <alternativeName>
        <fullName evidence="8">5'-phosphoribosylglycinamide transformylase</fullName>
    </alternativeName>
    <alternativeName>
        <fullName evidence="8">GAR transformylase</fullName>
        <shortName evidence="8">GART</shortName>
    </alternativeName>
</protein>
<feature type="binding site" evidence="8">
    <location>
        <position position="555"/>
    </location>
    <ligand>
        <name>(6R)-10-formyltetrahydrofolate</name>
        <dbReference type="ChEBI" id="CHEBI:195366"/>
    </ligand>
</feature>
<dbReference type="InterPro" id="IPR013815">
    <property type="entry name" value="ATP_grasp_subdomain_1"/>
</dbReference>
<reference evidence="12" key="1">
    <citation type="submission" date="2011-04" db="EMBL/GenBank/DDBJ databases">
        <title>The complete genome of Spirochaeta coccoides DSM 17374.</title>
        <authorList>
            <person name="Lucas S."/>
            <person name="Copeland A."/>
            <person name="Lapidus A."/>
            <person name="Bruce D."/>
            <person name="Goodwin L."/>
            <person name="Pitluck S."/>
            <person name="Peters L."/>
            <person name="Kyrpides N."/>
            <person name="Mavromatis K."/>
            <person name="Pagani I."/>
            <person name="Ivanova N."/>
            <person name="Ovchinnikova G."/>
            <person name="Lu M."/>
            <person name="Detter J.C."/>
            <person name="Tapia R."/>
            <person name="Han C."/>
            <person name="Land M."/>
            <person name="Hauser L."/>
            <person name="Markowitz V."/>
            <person name="Cheng J.-F."/>
            <person name="Hugenholtz P."/>
            <person name="Woyke T."/>
            <person name="Wu D."/>
            <person name="Spring S."/>
            <person name="Schroeder M."/>
            <person name="Brambilla E."/>
            <person name="Klenk H.-P."/>
            <person name="Eisen J.A."/>
        </authorList>
    </citation>
    <scope>NUCLEOTIDE SEQUENCE [LARGE SCALE GENOMIC DNA]</scope>
    <source>
        <strain evidence="12">ATCC BAA-1237 / DSM 17374 / SPN1</strain>
    </source>
</reference>
<keyword evidence="3 8" id="KW-0808">Transferase</keyword>
<keyword evidence="12" id="KW-1185">Reference proteome</keyword>
<feature type="site" description="Raises pKa of active site His" evidence="8">
    <location>
        <position position="600"/>
    </location>
</feature>
<keyword evidence="6 9" id="KW-0067">ATP-binding</keyword>
<dbReference type="InterPro" id="IPR037123">
    <property type="entry name" value="PRibGlycinamide_synth_C_sf"/>
</dbReference>
<dbReference type="InterPro" id="IPR002376">
    <property type="entry name" value="Formyl_transf_N"/>
</dbReference>
<dbReference type="SUPFAM" id="SSF53328">
    <property type="entry name" value="Formyltransferase"/>
    <property type="match status" value="1"/>
</dbReference>
<dbReference type="PROSITE" id="PS50975">
    <property type="entry name" value="ATP_GRASP"/>
    <property type="match status" value="1"/>
</dbReference>
<dbReference type="CDD" id="cd08645">
    <property type="entry name" value="FMT_core_GART"/>
    <property type="match status" value="1"/>
</dbReference>
<evidence type="ECO:0000256" key="1">
    <source>
        <dbReference type="ARBA" id="ARBA00005174"/>
    </source>
</evidence>
<evidence type="ECO:0000256" key="3">
    <source>
        <dbReference type="ARBA" id="ARBA00022679"/>
    </source>
</evidence>
<dbReference type="Gene3D" id="3.30.1490.20">
    <property type="entry name" value="ATP-grasp fold, A domain"/>
    <property type="match status" value="1"/>
</dbReference>
<comment type="pathway">
    <text evidence="8">Purine metabolism; IMP biosynthesis via de novo pathway; N(2)-formyl-N(1)-(5-phospho-D-ribosyl)glycinamide from N(1)-(5-phospho-D-ribosyl)glycinamide (10-formyl THF route): step 1/1.</text>
</comment>
<dbReference type="AlphaFoldDB" id="F4GHX4"/>
<dbReference type="GO" id="GO:0046872">
    <property type="term" value="F:metal ion binding"/>
    <property type="evidence" value="ECO:0007669"/>
    <property type="project" value="InterPro"/>
</dbReference>
<dbReference type="HOGENOM" id="CLU_027420_3_0_12"/>
<dbReference type="InterPro" id="IPR004607">
    <property type="entry name" value="GART"/>
</dbReference>
<dbReference type="SUPFAM" id="SSF51246">
    <property type="entry name" value="Rudiment single hybrid motif"/>
    <property type="match status" value="1"/>
</dbReference>
<dbReference type="Pfam" id="PF00551">
    <property type="entry name" value="Formyl_trans_N"/>
    <property type="match status" value="1"/>
</dbReference>
<dbReference type="KEGG" id="scc:Spico_0863"/>
<accession>F4GHX4</accession>
<gene>
    <name evidence="8" type="primary">purN</name>
    <name evidence="11" type="ordered locus">Spico_0863</name>
</gene>
<dbReference type="STRING" id="760011.Spico_0863"/>
<evidence type="ECO:0000256" key="9">
    <source>
        <dbReference type="PROSITE-ProRule" id="PRU00409"/>
    </source>
</evidence>
<dbReference type="Gene3D" id="3.90.600.10">
    <property type="entry name" value="Phosphoribosylglycinamide synthetase, C-terminal domain"/>
    <property type="match status" value="1"/>
</dbReference>
<dbReference type="InterPro" id="IPR000115">
    <property type="entry name" value="PRibGlycinamide_synth"/>
</dbReference>
<comment type="pathway">
    <text evidence="1">Purine metabolism; IMP biosynthesis via de novo pathway; N(1)-(5-phospho-D-ribosyl)glycinamide from 5-phospho-alpha-D-ribose 1-diphosphate: step 2/2.</text>
</comment>
<dbReference type="PANTHER" id="PTHR43472">
    <property type="entry name" value="PHOSPHORIBOSYLAMINE--GLYCINE LIGASE"/>
    <property type="match status" value="1"/>
</dbReference>
<dbReference type="Gene3D" id="3.30.470.20">
    <property type="entry name" value="ATP-grasp fold, B domain"/>
    <property type="match status" value="1"/>
</dbReference>
<dbReference type="SUPFAM" id="SSF56059">
    <property type="entry name" value="Glutathione synthetase ATP-binding domain-like"/>
    <property type="match status" value="1"/>
</dbReference>